<reference evidence="3" key="1">
    <citation type="submission" date="2020-07" db="EMBL/GenBank/DDBJ databases">
        <title>Huge and variable diversity of episymbiotic CPR bacteria and DPANN archaea in groundwater ecosystems.</title>
        <authorList>
            <person name="He C.Y."/>
            <person name="Keren R."/>
            <person name="Whittaker M."/>
            <person name="Farag I.F."/>
            <person name="Doudna J."/>
            <person name="Cate J.H.D."/>
            <person name="Banfield J.F."/>
        </authorList>
    </citation>
    <scope>NUCLEOTIDE SEQUENCE</scope>
    <source>
        <strain evidence="3">NC_groundwater_928_Pr1_S-0.2um_72_17</strain>
    </source>
</reference>
<dbReference type="GO" id="GO:0008168">
    <property type="term" value="F:methyltransferase activity"/>
    <property type="evidence" value="ECO:0007669"/>
    <property type="project" value="UniProtKB-KW"/>
</dbReference>
<evidence type="ECO:0000313" key="3">
    <source>
        <dbReference type="EMBL" id="MBI3538685.1"/>
    </source>
</evidence>
<dbReference type="Gene3D" id="3.40.50.150">
    <property type="entry name" value="Vaccinia Virus protein VP39"/>
    <property type="match status" value="1"/>
</dbReference>
<feature type="non-terminal residue" evidence="3">
    <location>
        <position position="1"/>
    </location>
</feature>
<keyword evidence="3" id="KW-0489">Methyltransferase</keyword>
<evidence type="ECO:0000313" key="4">
    <source>
        <dbReference type="Proteomes" id="UP000807850"/>
    </source>
</evidence>
<dbReference type="EMBL" id="JACQAY010000012">
    <property type="protein sequence ID" value="MBI3538685.1"/>
    <property type="molecule type" value="Genomic_DNA"/>
</dbReference>
<dbReference type="InterPro" id="IPR041698">
    <property type="entry name" value="Methyltransf_25"/>
</dbReference>
<evidence type="ECO:0000256" key="1">
    <source>
        <dbReference type="ARBA" id="ARBA00022679"/>
    </source>
</evidence>
<name>A0A9D6QIZ4_UNCEI</name>
<dbReference type="Pfam" id="PF13649">
    <property type="entry name" value="Methyltransf_25"/>
    <property type="match status" value="1"/>
</dbReference>
<feature type="domain" description="Methyltransferase" evidence="2">
    <location>
        <begin position="1"/>
        <end position="90"/>
    </location>
</feature>
<dbReference type="Proteomes" id="UP000807850">
    <property type="component" value="Unassembled WGS sequence"/>
</dbReference>
<comment type="caution">
    <text evidence="3">The sequence shown here is derived from an EMBL/GenBank/DDBJ whole genome shotgun (WGS) entry which is preliminary data.</text>
</comment>
<protein>
    <submittedName>
        <fullName evidence="3">Class I SAM-dependent methyltransferase</fullName>
    </submittedName>
</protein>
<dbReference type="InterPro" id="IPR029063">
    <property type="entry name" value="SAM-dependent_MTases_sf"/>
</dbReference>
<dbReference type="PANTHER" id="PTHR43861">
    <property type="entry name" value="TRANS-ACONITATE 2-METHYLTRANSFERASE-RELATED"/>
    <property type="match status" value="1"/>
</dbReference>
<sequence length="193" mass="20839">LDVGCGTGFWVERYLRRGAEVTGIDIAPTAIARLRDRFPEARFMLADVGEAPIEGSYAIVNAFDVLYHITDDARWDRALAHLAAAVEPGGLLLVTDTFVGADDEADHNRMRPLAAYRRVLGAAGFTVADLRPTHVLLNRPLGAFRFLNRAPALLLAVDRALLAAGLHGGVARRTNTLMVARRSDTGSAPVRLG</sequence>
<dbReference type="GO" id="GO:0032259">
    <property type="term" value="P:methylation"/>
    <property type="evidence" value="ECO:0007669"/>
    <property type="project" value="UniProtKB-KW"/>
</dbReference>
<dbReference type="SUPFAM" id="SSF53335">
    <property type="entry name" value="S-adenosyl-L-methionine-dependent methyltransferases"/>
    <property type="match status" value="1"/>
</dbReference>
<dbReference type="AlphaFoldDB" id="A0A9D6QIZ4"/>
<organism evidence="3 4">
    <name type="scientific">Eiseniibacteriota bacterium</name>
    <dbReference type="NCBI Taxonomy" id="2212470"/>
    <lineage>
        <taxon>Bacteria</taxon>
        <taxon>Candidatus Eiseniibacteriota</taxon>
    </lineage>
</organism>
<gene>
    <name evidence="3" type="ORF">HY076_00215</name>
</gene>
<keyword evidence="1" id="KW-0808">Transferase</keyword>
<evidence type="ECO:0000259" key="2">
    <source>
        <dbReference type="Pfam" id="PF13649"/>
    </source>
</evidence>
<proteinExistence type="predicted"/>
<accession>A0A9D6QIZ4</accession>
<dbReference type="CDD" id="cd02440">
    <property type="entry name" value="AdoMet_MTases"/>
    <property type="match status" value="1"/>
</dbReference>